<dbReference type="EMBL" id="CP109071">
    <property type="protein sequence ID" value="WSA33637.1"/>
    <property type="molecule type" value="Genomic_DNA"/>
</dbReference>
<dbReference type="Proteomes" id="UP000199343">
    <property type="component" value="Unassembled WGS sequence"/>
</dbReference>
<feature type="signal peptide" evidence="2">
    <location>
        <begin position="1"/>
        <end position="23"/>
    </location>
</feature>
<proteinExistence type="predicted"/>
<evidence type="ECO:0000256" key="1">
    <source>
        <dbReference type="SAM" id="MobiDB-lite"/>
    </source>
</evidence>
<sequence length="340" mass="35424">MKTLTKLGAFALALVLVLGSAYAAGRVVGPPPTAAPAAPAAKPAAAEEEEGPGGLAVSHESMTLKVITDNVPAGTKQTFAFQILQHDGTPLVKYKPQHEKLMHLIVARRDLTNFRHVHPNLGSDGVWRVPLTFAAAGEYRVFADYMPLWGIHGETLGADVSVSGDYRPEALPAPSTTTSVDGYTVTLGGELTPGRDGKLTLSVARDGKPVTDLEPYLGAFGHLVALRDGDMAYLHVHPDGTPGDGQTAPGPDIVFHATAPTFGDYRLFLDFQHQGTVRTAAFTLRVNGPNPPPHGLTEEAFAAAKARNEEAARNGGVAPGGTTPGGTTGAGTEEGTHGHG</sequence>
<feature type="compositionally biased region" description="Gly residues" evidence="1">
    <location>
        <begin position="317"/>
        <end position="329"/>
    </location>
</feature>
<name>A0A1C6U8V2_9ACTN</name>
<dbReference type="STRING" id="47871.GA0070608_0698"/>
<feature type="region of interest" description="Disordered" evidence="1">
    <location>
        <begin position="307"/>
        <end position="340"/>
    </location>
</feature>
<accession>A0A1C6U8V2</accession>
<evidence type="ECO:0000313" key="4">
    <source>
        <dbReference type="EMBL" id="WSA33637.1"/>
    </source>
</evidence>
<keyword evidence="6" id="KW-1185">Reference proteome</keyword>
<gene>
    <name evidence="3" type="ORF">GA0070608_0698</name>
    <name evidence="4" type="ORF">OIE14_06195</name>
</gene>
<dbReference type="AlphaFoldDB" id="A0A1C6U8V2"/>
<organism evidence="3 5">
    <name type="scientific">Micromonospora peucetia</name>
    <dbReference type="NCBI Taxonomy" id="47871"/>
    <lineage>
        <taxon>Bacteria</taxon>
        <taxon>Bacillati</taxon>
        <taxon>Actinomycetota</taxon>
        <taxon>Actinomycetes</taxon>
        <taxon>Micromonosporales</taxon>
        <taxon>Micromonosporaceae</taxon>
        <taxon>Micromonospora</taxon>
    </lineage>
</organism>
<dbReference type="RefSeq" id="WP_176733627.1">
    <property type="nucleotide sequence ID" value="NZ_CP109071.1"/>
</dbReference>
<protein>
    <recommendedName>
        <fullName evidence="7">Heavy-metal-associated domain-containing protein</fullName>
    </recommendedName>
</protein>
<feature type="region of interest" description="Disordered" evidence="1">
    <location>
        <begin position="32"/>
        <end position="55"/>
    </location>
</feature>
<dbReference type="EMBL" id="FMIC01000002">
    <property type="protein sequence ID" value="SCL50457.1"/>
    <property type="molecule type" value="Genomic_DNA"/>
</dbReference>
<evidence type="ECO:0000313" key="3">
    <source>
        <dbReference type="EMBL" id="SCL50457.1"/>
    </source>
</evidence>
<keyword evidence="2" id="KW-0732">Signal</keyword>
<feature type="chain" id="PRO_5008747481" description="Heavy-metal-associated domain-containing protein" evidence="2">
    <location>
        <begin position="24"/>
        <end position="340"/>
    </location>
</feature>
<evidence type="ECO:0000313" key="5">
    <source>
        <dbReference type="Proteomes" id="UP000199343"/>
    </source>
</evidence>
<reference evidence="4 6" key="2">
    <citation type="submission" date="2022-10" db="EMBL/GenBank/DDBJ databases">
        <title>The complete genomes of actinobacterial strains from the NBC collection.</title>
        <authorList>
            <person name="Joergensen T.S."/>
            <person name="Alvarez Arevalo M."/>
            <person name="Sterndorff E.B."/>
            <person name="Faurdal D."/>
            <person name="Vuksanovic O."/>
            <person name="Mourched A.-S."/>
            <person name="Charusanti P."/>
            <person name="Shaw S."/>
            <person name="Blin K."/>
            <person name="Weber T."/>
        </authorList>
    </citation>
    <scope>NUCLEOTIDE SEQUENCE [LARGE SCALE GENOMIC DNA]</scope>
    <source>
        <strain evidence="4 6">NBC 01809</strain>
    </source>
</reference>
<evidence type="ECO:0008006" key="7">
    <source>
        <dbReference type="Google" id="ProtNLM"/>
    </source>
</evidence>
<evidence type="ECO:0000256" key="2">
    <source>
        <dbReference type="SAM" id="SignalP"/>
    </source>
</evidence>
<evidence type="ECO:0000313" key="6">
    <source>
        <dbReference type="Proteomes" id="UP001334804"/>
    </source>
</evidence>
<dbReference type="Proteomes" id="UP001334804">
    <property type="component" value="Chromosome"/>
</dbReference>
<feature type="compositionally biased region" description="Low complexity" evidence="1">
    <location>
        <begin position="35"/>
        <end position="44"/>
    </location>
</feature>
<reference evidence="3 5" key="1">
    <citation type="submission" date="2016-06" db="EMBL/GenBank/DDBJ databases">
        <authorList>
            <person name="Kjaerup R.B."/>
            <person name="Dalgaard T.S."/>
            <person name="Juul-Madsen H.R."/>
        </authorList>
    </citation>
    <scope>NUCLEOTIDE SEQUENCE [LARGE SCALE GENOMIC DNA]</scope>
    <source>
        <strain evidence="3 5">DSM 43363</strain>
    </source>
</reference>